<evidence type="ECO:0000256" key="1">
    <source>
        <dbReference type="ARBA" id="ARBA00004370"/>
    </source>
</evidence>
<keyword evidence="2" id="KW-0812">Transmembrane</keyword>
<feature type="domain" description="CHASE" evidence="5">
    <location>
        <begin position="65"/>
        <end position="119"/>
    </location>
</feature>
<keyword evidence="4" id="KW-0472">Membrane</keyword>
<organism evidence="6 7">
    <name type="scientific">Luteimonas granuli</name>
    <dbReference type="NCBI Taxonomy" id="1176533"/>
    <lineage>
        <taxon>Bacteria</taxon>
        <taxon>Pseudomonadati</taxon>
        <taxon>Pseudomonadota</taxon>
        <taxon>Gammaproteobacteria</taxon>
        <taxon>Lysobacterales</taxon>
        <taxon>Lysobacteraceae</taxon>
        <taxon>Luteimonas</taxon>
    </lineage>
</organism>
<dbReference type="InterPro" id="IPR006189">
    <property type="entry name" value="CHASE_dom"/>
</dbReference>
<sequence length="225" mass="23837">MSRRCRRRNCMTTSWSGATPRVNCSGSIRPAPGRSTGRSLLRAADPGRWRCHRLRHAHEPVHAAAMNAARASAAARITAPLSAVQEGAGPGLVIYAPVYRNGIVPARPAARTAALAGWVCVPFPPRRLRGGGGACGRAGLSCASSTSARRTTRATTFRCSRSDPRTSPAAGSKVCATAWSNRSMAAAGGSNSTRRRCAATMPACSVRRGRSMSACWPRCCCSRWR</sequence>
<dbReference type="InterPro" id="IPR042240">
    <property type="entry name" value="CHASE_sf"/>
</dbReference>
<dbReference type="KEGG" id="lug:FPZ22_00070"/>
<dbReference type="AlphaFoldDB" id="A0A518N794"/>
<evidence type="ECO:0000313" key="7">
    <source>
        <dbReference type="Proteomes" id="UP000316584"/>
    </source>
</evidence>
<name>A0A518N794_9GAMM</name>
<dbReference type="EMBL" id="CP042218">
    <property type="protein sequence ID" value="QDW67762.1"/>
    <property type="molecule type" value="Genomic_DNA"/>
</dbReference>
<evidence type="ECO:0000256" key="2">
    <source>
        <dbReference type="ARBA" id="ARBA00022692"/>
    </source>
</evidence>
<dbReference type="GO" id="GO:0003824">
    <property type="term" value="F:catalytic activity"/>
    <property type="evidence" value="ECO:0007669"/>
    <property type="project" value="UniProtKB-ARBA"/>
</dbReference>
<keyword evidence="3" id="KW-1133">Transmembrane helix</keyword>
<protein>
    <recommendedName>
        <fullName evidence="5">CHASE domain-containing protein</fullName>
    </recommendedName>
</protein>
<evidence type="ECO:0000313" key="6">
    <source>
        <dbReference type="EMBL" id="QDW67762.1"/>
    </source>
</evidence>
<reference evidence="6 7" key="1">
    <citation type="submission" date="2019-07" db="EMBL/GenBank/DDBJ databases">
        <title>Full genome sequence of Luteimonas sp. Gr-4.</title>
        <authorList>
            <person name="Im W.-T."/>
        </authorList>
    </citation>
    <scope>NUCLEOTIDE SEQUENCE [LARGE SCALE GENOMIC DNA]</scope>
    <source>
        <strain evidence="6 7">Gr-4</strain>
    </source>
</reference>
<evidence type="ECO:0000259" key="5">
    <source>
        <dbReference type="PROSITE" id="PS50839"/>
    </source>
</evidence>
<dbReference type="GO" id="GO:0016020">
    <property type="term" value="C:membrane"/>
    <property type="evidence" value="ECO:0007669"/>
    <property type="project" value="UniProtKB-SubCell"/>
</dbReference>
<dbReference type="PROSITE" id="PS50839">
    <property type="entry name" value="CHASE"/>
    <property type="match status" value="1"/>
</dbReference>
<dbReference type="GO" id="GO:0007165">
    <property type="term" value="P:signal transduction"/>
    <property type="evidence" value="ECO:0007669"/>
    <property type="project" value="UniProtKB-ARBA"/>
</dbReference>
<accession>A0A518N794</accession>
<proteinExistence type="predicted"/>
<dbReference type="Pfam" id="PF03924">
    <property type="entry name" value="CHASE"/>
    <property type="match status" value="1"/>
</dbReference>
<dbReference type="Proteomes" id="UP000316584">
    <property type="component" value="Chromosome"/>
</dbReference>
<gene>
    <name evidence="6" type="ORF">FPZ22_00070</name>
</gene>
<evidence type="ECO:0000256" key="4">
    <source>
        <dbReference type="ARBA" id="ARBA00023136"/>
    </source>
</evidence>
<evidence type="ECO:0000256" key="3">
    <source>
        <dbReference type="ARBA" id="ARBA00022989"/>
    </source>
</evidence>
<keyword evidence="7" id="KW-1185">Reference proteome</keyword>
<comment type="subcellular location">
    <subcellularLocation>
        <location evidence="1">Membrane</location>
    </subcellularLocation>
</comment>
<dbReference type="Gene3D" id="3.30.450.350">
    <property type="entry name" value="CHASE domain"/>
    <property type="match status" value="1"/>
</dbReference>